<dbReference type="InterPro" id="IPR029000">
    <property type="entry name" value="Cyclophilin-like_dom_sf"/>
</dbReference>
<reference evidence="5 6" key="1">
    <citation type="submission" date="2020-03" db="EMBL/GenBank/DDBJ databases">
        <title>WGS of the type strain of Planosporangium spp.</title>
        <authorList>
            <person name="Thawai C."/>
        </authorList>
    </citation>
    <scope>NUCLEOTIDE SEQUENCE [LARGE SCALE GENOMIC DNA]</scope>
    <source>
        <strain evidence="5 6">TBRC 5610</strain>
    </source>
</reference>
<comment type="catalytic activity">
    <reaction evidence="2">
        <text>[protein]-peptidylproline (omega=180) = [protein]-peptidylproline (omega=0)</text>
        <dbReference type="Rhea" id="RHEA:16237"/>
        <dbReference type="Rhea" id="RHEA-COMP:10747"/>
        <dbReference type="Rhea" id="RHEA-COMP:10748"/>
        <dbReference type="ChEBI" id="CHEBI:83833"/>
        <dbReference type="ChEBI" id="CHEBI:83834"/>
        <dbReference type="EC" id="5.2.1.8"/>
    </reaction>
</comment>
<dbReference type="CDD" id="cd00317">
    <property type="entry name" value="cyclophilin"/>
    <property type="match status" value="1"/>
</dbReference>
<dbReference type="PANTHER" id="PTHR45625">
    <property type="entry name" value="PEPTIDYL-PROLYL CIS-TRANS ISOMERASE-RELATED"/>
    <property type="match status" value="1"/>
</dbReference>
<feature type="region of interest" description="Disordered" evidence="3">
    <location>
        <begin position="42"/>
        <end position="93"/>
    </location>
</feature>
<evidence type="ECO:0000256" key="3">
    <source>
        <dbReference type="SAM" id="MobiDB-lite"/>
    </source>
</evidence>
<comment type="similarity">
    <text evidence="2">Belongs to the cyclophilin-type PPIase family.</text>
</comment>
<keyword evidence="2" id="KW-0697">Rotamase</keyword>
<dbReference type="InterPro" id="IPR044666">
    <property type="entry name" value="Cyclophilin_A-like"/>
</dbReference>
<evidence type="ECO:0000313" key="6">
    <source>
        <dbReference type="Proteomes" id="UP000722989"/>
    </source>
</evidence>
<dbReference type="Pfam" id="PF00160">
    <property type="entry name" value="Pro_isomerase"/>
    <property type="match status" value="1"/>
</dbReference>
<dbReference type="GO" id="GO:0016853">
    <property type="term" value="F:isomerase activity"/>
    <property type="evidence" value="ECO:0007669"/>
    <property type="project" value="UniProtKB-KW"/>
</dbReference>
<dbReference type="PROSITE" id="PS50072">
    <property type="entry name" value="CSA_PPIASE_2"/>
    <property type="match status" value="1"/>
</dbReference>
<dbReference type="SUPFAM" id="SSF50891">
    <property type="entry name" value="Cyclophilin-like"/>
    <property type="match status" value="1"/>
</dbReference>
<feature type="compositionally biased region" description="Low complexity" evidence="3">
    <location>
        <begin position="42"/>
        <end position="56"/>
    </location>
</feature>
<proteinExistence type="inferred from homology"/>
<gene>
    <name evidence="5" type="ORF">HC031_03775</name>
</gene>
<dbReference type="Gene3D" id="2.40.100.10">
    <property type="entry name" value="Cyclophilin-like"/>
    <property type="match status" value="1"/>
</dbReference>
<dbReference type="PANTHER" id="PTHR45625:SF3">
    <property type="entry name" value="PEPTIDYL-PROLYL CIS-TRANS ISOMERASE B-RELATED"/>
    <property type="match status" value="1"/>
</dbReference>
<feature type="domain" description="PPIase cyclophilin-type" evidence="4">
    <location>
        <begin position="133"/>
        <end position="280"/>
    </location>
</feature>
<evidence type="ECO:0000259" key="4">
    <source>
        <dbReference type="PROSITE" id="PS50072"/>
    </source>
</evidence>
<feature type="region of interest" description="Disordered" evidence="3">
    <location>
        <begin position="259"/>
        <end position="280"/>
    </location>
</feature>
<accession>A0ABX0XU22</accession>
<dbReference type="PRINTS" id="PR00153">
    <property type="entry name" value="CSAPPISMRASE"/>
</dbReference>
<dbReference type="EC" id="5.2.1.8" evidence="2"/>
<evidence type="ECO:0000313" key="5">
    <source>
        <dbReference type="EMBL" id="NJC68847.1"/>
    </source>
</evidence>
<dbReference type="EMBL" id="JAATVY010000002">
    <property type="protein sequence ID" value="NJC68847.1"/>
    <property type="molecule type" value="Genomic_DNA"/>
</dbReference>
<protein>
    <recommendedName>
        <fullName evidence="2">Peptidyl-prolyl cis-trans isomerase</fullName>
        <shortName evidence="2">PPIase</shortName>
        <ecNumber evidence="2">5.2.1.8</ecNumber>
    </recommendedName>
</protein>
<sequence>MSKSGRSSRRSPRRSSWGGAAVVVALLLVGGAGTAVALTRNRSDAPASTGSTAAPTVQASPGATSVGDGLDPSAGSGAAPKRSSTPTTAPATPAAVTAQCQYVPTSGSQSIPLPNSRASLPAHPHVTLTTNFGAIGIDLAANAAPCTVNSFLTLAHKGFFTGTQCHRLTTDALYVLQCGDPSGTGQGGPGYQFNDENLPTKSKPAYPRGTLAMANSGPGTNGSQFFLVYKDSAIDPNYSVFGRITSGLSVLDKIAALGTDDSNGPGDGRPKREVTITQVG</sequence>
<comment type="function">
    <text evidence="1 2">PPIases accelerate the folding of proteins. It catalyzes the cis-trans isomerization of proline imidic peptide bonds in oligopeptides.</text>
</comment>
<keyword evidence="6" id="KW-1185">Reference proteome</keyword>
<comment type="caution">
    <text evidence="5">The sequence shown here is derived from an EMBL/GenBank/DDBJ whole genome shotgun (WGS) entry which is preliminary data.</text>
</comment>
<dbReference type="InterPro" id="IPR002130">
    <property type="entry name" value="Cyclophilin-type_PPIase_dom"/>
</dbReference>
<dbReference type="RefSeq" id="WP_167923730.1">
    <property type="nucleotide sequence ID" value="NZ_JAATVY010000002.1"/>
</dbReference>
<evidence type="ECO:0000256" key="1">
    <source>
        <dbReference type="ARBA" id="ARBA00002388"/>
    </source>
</evidence>
<organism evidence="5 6">
    <name type="scientific">Planosporangium thailandense</name>
    <dbReference type="NCBI Taxonomy" id="765197"/>
    <lineage>
        <taxon>Bacteria</taxon>
        <taxon>Bacillati</taxon>
        <taxon>Actinomycetota</taxon>
        <taxon>Actinomycetes</taxon>
        <taxon>Micromonosporales</taxon>
        <taxon>Micromonosporaceae</taxon>
        <taxon>Planosporangium</taxon>
    </lineage>
</organism>
<evidence type="ECO:0000256" key="2">
    <source>
        <dbReference type="RuleBase" id="RU363019"/>
    </source>
</evidence>
<dbReference type="Proteomes" id="UP000722989">
    <property type="component" value="Unassembled WGS sequence"/>
</dbReference>
<keyword evidence="2 5" id="KW-0413">Isomerase</keyword>
<name>A0ABX0XU22_9ACTN</name>